<sequence length="440" mass="50096">MQSSKNVEAAQEKQKVQYRNRKIKAVKMYNINVGMLVLRRNLRNESRKGGKMEPKWSGPYKVLDIDSYQRVALELVKDSKKLKARVPYRHLRPLQSRFLNKASLMKSDTLISDHETPLQSRPVSPCDLLNDTPDVQLSTNPTPPSSPTWRPDEWNDMVVDRSTGQIEECVVARGKLQPDVHLAPVHKDPWVAASEVGCPGNWLSDAHVDHAQHLLGSSFPFISGFQSTVIFYCKNCVQVQAPVNHFVQILSVHKNHWLTLSNIGCNNNTVRVFDSLSSSGLQNSEEFNCQVAALLNCKSPKIRVEYANIKQQKGYSDCGLFAIACATSLCFGLPPETQNFAQEHMRSHLAKCFRDGIMKQFPVKSPTMTLKKNTYRYYEISIYCHCRKPKLVDSFLIQCMLCNNCYHIECENVMKDMKLFVCTTCKNFITEVLVSCNYCK</sequence>
<dbReference type="GO" id="GO:0008234">
    <property type="term" value="F:cysteine-type peptidase activity"/>
    <property type="evidence" value="ECO:0007669"/>
    <property type="project" value="InterPro"/>
</dbReference>
<keyword evidence="2 6" id="KW-0645">Protease</keyword>
<dbReference type="InterPro" id="IPR038765">
    <property type="entry name" value="Papain-like_cys_pep_sf"/>
</dbReference>
<evidence type="ECO:0000313" key="6">
    <source>
        <dbReference type="EMBL" id="KAG7172193.1"/>
    </source>
</evidence>
<organism evidence="6 7">
    <name type="scientific">Homarus americanus</name>
    <name type="common">American lobster</name>
    <dbReference type="NCBI Taxonomy" id="6706"/>
    <lineage>
        <taxon>Eukaryota</taxon>
        <taxon>Metazoa</taxon>
        <taxon>Ecdysozoa</taxon>
        <taxon>Arthropoda</taxon>
        <taxon>Crustacea</taxon>
        <taxon>Multicrustacea</taxon>
        <taxon>Malacostraca</taxon>
        <taxon>Eumalacostraca</taxon>
        <taxon>Eucarida</taxon>
        <taxon>Decapoda</taxon>
        <taxon>Pleocyemata</taxon>
        <taxon>Astacidea</taxon>
        <taxon>Nephropoidea</taxon>
        <taxon>Nephropidae</taxon>
        <taxon>Homarus</taxon>
    </lineage>
</organism>
<name>A0A8J5N2W0_HOMAM</name>
<keyword evidence="7" id="KW-1185">Reference proteome</keyword>
<dbReference type="InterPro" id="IPR013083">
    <property type="entry name" value="Znf_RING/FYVE/PHD"/>
</dbReference>
<evidence type="ECO:0000259" key="5">
    <source>
        <dbReference type="Pfam" id="PF02902"/>
    </source>
</evidence>
<gene>
    <name evidence="6" type="ORF">Hamer_G009536</name>
</gene>
<comment type="similarity">
    <text evidence="1">Belongs to the peptidase C48 family.</text>
</comment>
<evidence type="ECO:0000256" key="3">
    <source>
        <dbReference type="ARBA" id="ARBA00022801"/>
    </source>
</evidence>
<protein>
    <submittedName>
        <fullName evidence="6">Putative Ulp1 protease family, C-terminal catalytic domain-containing protein</fullName>
    </submittedName>
</protein>
<evidence type="ECO:0000313" key="7">
    <source>
        <dbReference type="Proteomes" id="UP000747542"/>
    </source>
</evidence>
<dbReference type="PANTHER" id="PTHR34718">
    <property type="entry name" value="PHD-TYPE DOMAIN-CONTAINING PROTEIN"/>
    <property type="match status" value="1"/>
</dbReference>
<dbReference type="GO" id="GO:0006508">
    <property type="term" value="P:proteolysis"/>
    <property type="evidence" value="ECO:0007669"/>
    <property type="project" value="UniProtKB-KW"/>
</dbReference>
<keyword evidence="3" id="KW-0378">Hydrolase</keyword>
<dbReference type="EMBL" id="JAHLQT010011563">
    <property type="protein sequence ID" value="KAG7172193.1"/>
    <property type="molecule type" value="Genomic_DNA"/>
</dbReference>
<feature type="domain" description="Ubiquitin-like protease family profile" evidence="5">
    <location>
        <begin position="250"/>
        <end position="347"/>
    </location>
</feature>
<proteinExistence type="inferred from homology"/>
<evidence type="ECO:0000256" key="2">
    <source>
        <dbReference type="ARBA" id="ARBA00022670"/>
    </source>
</evidence>
<dbReference type="PANTHER" id="PTHR34718:SF2">
    <property type="entry name" value="PHD-TYPE DOMAIN-CONTAINING PROTEIN"/>
    <property type="match status" value="1"/>
</dbReference>
<reference evidence="6" key="1">
    <citation type="journal article" date="2021" name="Sci. Adv.">
        <title>The American lobster genome reveals insights on longevity, neural, and immune adaptations.</title>
        <authorList>
            <person name="Polinski J.M."/>
            <person name="Zimin A.V."/>
            <person name="Clark K.F."/>
            <person name="Kohn A.B."/>
            <person name="Sadowski N."/>
            <person name="Timp W."/>
            <person name="Ptitsyn A."/>
            <person name="Khanna P."/>
            <person name="Romanova D.Y."/>
            <person name="Williams P."/>
            <person name="Greenwood S.J."/>
            <person name="Moroz L.L."/>
            <person name="Walt D.R."/>
            <person name="Bodnar A.G."/>
        </authorList>
    </citation>
    <scope>NUCLEOTIDE SEQUENCE</scope>
    <source>
        <strain evidence="6">GMGI-L3</strain>
    </source>
</reference>
<evidence type="ECO:0000256" key="1">
    <source>
        <dbReference type="ARBA" id="ARBA00005234"/>
    </source>
</evidence>
<dbReference type="Gene3D" id="3.40.395.10">
    <property type="entry name" value="Adenoviral Proteinase, Chain A"/>
    <property type="match status" value="1"/>
</dbReference>
<dbReference type="Pfam" id="PF02902">
    <property type="entry name" value="Peptidase_C48"/>
    <property type="match status" value="1"/>
</dbReference>
<comment type="caution">
    <text evidence="6">The sequence shown here is derived from an EMBL/GenBank/DDBJ whole genome shotgun (WGS) entry which is preliminary data.</text>
</comment>
<feature type="region of interest" description="Disordered" evidence="4">
    <location>
        <begin position="134"/>
        <end position="153"/>
    </location>
</feature>
<dbReference type="Gene3D" id="3.30.40.10">
    <property type="entry name" value="Zinc/RING finger domain, C3HC4 (zinc finger)"/>
    <property type="match status" value="1"/>
</dbReference>
<dbReference type="AlphaFoldDB" id="A0A8J5N2W0"/>
<dbReference type="SUPFAM" id="SSF54001">
    <property type="entry name" value="Cysteine proteinases"/>
    <property type="match status" value="1"/>
</dbReference>
<evidence type="ECO:0000256" key="4">
    <source>
        <dbReference type="SAM" id="MobiDB-lite"/>
    </source>
</evidence>
<dbReference type="SUPFAM" id="SSF57903">
    <property type="entry name" value="FYVE/PHD zinc finger"/>
    <property type="match status" value="1"/>
</dbReference>
<dbReference type="InterPro" id="IPR011011">
    <property type="entry name" value="Znf_FYVE_PHD"/>
</dbReference>
<dbReference type="InterPro" id="IPR003653">
    <property type="entry name" value="Peptidase_C48_C"/>
</dbReference>
<accession>A0A8J5N2W0</accession>
<dbReference type="Proteomes" id="UP000747542">
    <property type="component" value="Unassembled WGS sequence"/>
</dbReference>